<dbReference type="EMBL" id="JAQJVI010000001">
    <property type="protein sequence ID" value="MDA7020434.1"/>
    <property type="molecule type" value="Genomic_DNA"/>
</dbReference>
<organism evidence="3 4">
    <name type="scientific">Pseudomonas fragi</name>
    <dbReference type="NCBI Taxonomy" id="296"/>
    <lineage>
        <taxon>Bacteria</taxon>
        <taxon>Pseudomonadati</taxon>
        <taxon>Pseudomonadota</taxon>
        <taxon>Gammaproteobacteria</taxon>
        <taxon>Pseudomonadales</taxon>
        <taxon>Pseudomonadaceae</taxon>
        <taxon>Pseudomonas</taxon>
    </lineage>
</organism>
<dbReference type="Proteomes" id="UP001212337">
    <property type="component" value="Unassembled WGS sequence"/>
</dbReference>
<dbReference type="CDD" id="cd03808">
    <property type="entry name" value="GT4_CapM-like"/>
    <property type="match status" value="1"/>
</dbReference>
<evidence type="ECO:0000313" key="4">
    <source>
        <dbReference type="Proteomes" id="UP001212337"/>
    </source>
</evidence>
<dbReference type="InterPro" id="IPR050194">
    <property type="entry name" value="Glycosyltransferase_grp1"/>
</dbReference>
<accession>A0ABT4WKH2</accession>
<comment type="caution">
    <text evidence="3">The sequence shown here is derived from an EMBL/GenBank/DDBJ whole genome shotgun (WGS) entry which is preliminary data.</text>
</comment>
<dbReference type="GeneID" id="89544003"/>
<dbReference type="Pfam" id="PF00534">
    <property type="entry name" value="Glycos_transf_1"/>
    <property type="match status" value="1"/>
</dbReference>
<evidence type="ECO:0000259" key="1">
    <source>
        <dbReference type="Pfam" id="PF00534"/>
    </source>
</evidence>
<evidence type="ECO:0000259" key="2">
    <source>
        <dbReference type="Pfam" id="PF13477"/>
    </source>
</evidence>
<protein>
    <submittedName>
        <fullName evidence="3">Glycosyltransferase family 4 protein</fullName>
    </submittedName>
</protein>
<dbReference type="PANTHER" id="PTHR45947">
    <property type="entry name" value="SULFOQUINOVOSYL TRANSFERASE SQD2"/>
    <property type="match status" value="1"/>
</dbReference>
<reference evidence="3 4" key="1">
    <citation type="submission" date="2023-01" db="EMBL/GenBank/DDBJ databases">
        <title>Effects of deletion of Siderophore biosynthase gene in Pseudomonas fragi on quorum sensing and spoliage ability.</title>
        <authorList>
            <person name="Cui F."/>
            <person name="Wang D."/>
            <person name="Liu J."/>
            <person name="Wang Q."/>
            <person name="Li T."/>
            <person name="Li J."/>
        </authorList>
    </citation>
    <scope>NUCLEOTIDE SEQUENCE [LARGE SCALE GENOMIC DNA]</scope>
    <source>
        <strain evidence="3 4">MS-10</strain>
    </source>
</reference>
<dbReference type="InterPro" id="IPR028098">
    <property type="entry name" value="Glyco_trans_4-like_N"/>
</dbReference>
<proteinExistence type="predicted"/>
<dbReference type="InterPro" id="IPR001296">
    <property type="entry name" value="Glyco_trans_1"/>
</dbReference>
<dbReference type="PANTHER" id="PTHR45947:SF15">
    <property type="entry name" value="TEICHURONIC ACID BIOSYNTHESIS GLYCOSYLTRANSFERASE TUAC-RELATED"/>
    <property type="match status" value="1"/>
</dbReference>
<feature type="domain" description="Glycosyl transferase family 1" evidence="1">
    <location>
        <begin position="195"/>
        <end position="350"/>
    </location>
</feature>
<dbReference type="Gene3D" id="3.40.50.2000">
    <property type="entry name" value="Glycogen Phosphorylase B"/>
    <property type="match status" value="2"/>
</dbReference>
<dbReference type="SUPFAM" id="SSF53756">
    <property type="entry name" value="UDP-Glycosyltransferase/glycogen phosphorylase"/>
    <property type="match status" value="1"/>
</dbReference>
<feature type="domain" description="Glycosyltransferase subfamily 4-like N-terminal" evidence="2">
    <location>
        <begin position="5"/>
        <end position="138"/>
    </location>
</feature>
<dbReference type="Pfam" id="PF13477">
    <property type="entry name" value="Glyco_trans_4_2"/>
    <property type="match status" value="1"/>
</dbReference>
<evidence type="ECO:0000313" key="3">
    <source>
        <dbReference type="EMBL" id="MDA7020434.1"/>
    </source>
</evidence>
<keyword evidence="4" id="KW-1185">Reference proteome</keyword>
<sequence>MINSIALVGTVASCVTGFRRDLIKYLVGKDITVYAFALDYDDASKAEVKKLGAVPVDYTLSRSGLNPFKDISDTIKLSRTLRSIKPDLVFCYFSKPVIFGTLAAKLAGVKRRIGMLEGLGYAFTEQPHAVKLKTKILKNVQVILYKISMPFLERLILLNGDDKKDLVDAYGINVKNVDIIGGIGLDLTSYQYSEPPQTPVVFVFVGRLLAEKGIHEFVKAAELVREKYKDSRFLVLGGIDIANPGALTEDALDHAIKSGLITYPGHVNNVIEWLHTSSVFVLPSYREGVPRSTQEAMAIGRAVITSDVPGCRDTVVDGVNGFLTTPWSTLDLYEKMEKFMIDRKLIVTMGVESREMAMRDFDVNSVNDKIYGFLS</sequence>
<name>A0ABT4WKH2_PSEFR</name>
<gene>
    <name evidence="3" type="ORF">PI499_00850</name>
</gene>
<dbReference type="RefSeq" id="WP_095025922.1">
    <property type="nucleotide sequence ID" value="NZ_JAQJVI010000001.1"/>
</dbReference>